<dbReference type="GO" id="GO:0016020">
    <property type="term" value="C:membrane"/>
    <property type="evidence" value="ECO:0007669"/>
    <property type="project" value="InterPro"/>
</dbReference>
<dbReference type="InterPro" id="IPR027417">
    <property type="entry name" value="P-loop_NTPase"/>
</dbReference>
<dbReference type="InterPro" id="IPR015860">
    <property type="entry name" value="ABC_transpr_TagH-like"/>
</dbReference>
<keyword evidence="2" id="KW-0813">Transport</keyword>
<dbReference type="PANTHER" id="PTHR46743:SF2">
    <property type="entry name" value="TEICHOIC ACIDS EXPORT ATP-BINDING PROTEIN TAGH"/>
    <property type="match status" value="1"/>
</dbReference>
<dbReference type="GO" id="GO:0140359">
    <property type="term" value="F:ABC-type transporter activity"/>
    <property type="evidence" value="ECO:0007669"/>
    <property type="project" value="InterPro"/>
</dbReference>
<keyword evidence="7" id="KW-1185">Reference proteome</keyword>
<dbReference type="Pfam" id="PF00005">
    <property type="entry name" value="ABC_tran"/>
    <property type="match status" value="1"/>
</dbReference>
<reference evidence="6 7" key="1">
    <citation type="submission" date="2016-11" db="EMBL/GenBank/DDBJ databases">
        <authorList>
            <person name="Jaros S."/>
            <person name="Januszkiewicz K."/>
            <person name="Wedrychowicz H."/>
        </authorList>
    </citation>
    <scope>NUCLEOTIDE SEQUENCE [LARGE SCALE GENOMIC DNA]</scope>
    <source>
        <strain evidence="6 7">DSM 14916</strain>
    </source>
</reference>
<evidence type="ECO:0000256" key="1">
    <source>
        <dbReference type="ARBA" id="ARBA00005417"/>
    </source>
</evidence>
<protein>
    <submittedName>
        <fullName evidence="6">Capsular polysaccharide transport system ATP-binding protein</fullName>
    </submittedName>
</protein>
<keyword evidence="3" id="KW-0547">Nucleotide-binding</keyword>
<dbReference type="RefSeq" id="WP_073133464.1">
    <property type="nucleotide sequence ID" value="NZ_FQZF01000008.1"/>
</dbReference>
<dbReference type="Proteomes" id="UP000184387">
    <property type="component" value="Unassembled WGS sequence"/>
</dbReference>
<dbReference type="OrthoDB" id="7157922at2"/>
<name>A0A1M6G602_9PROT</name>
<dbReference type="PANTHER" id="PTHR46743">
    <property type="entry name" value="TEICHOIC ACIDS EXPORT ATP-BINDING PROTEIN TAGH"/>
    <property type="match status" value="1"/>
</dbReference>
<gene>
    <name evidence="6" type="ORF">SAMN02745194_01625</name>
</gene>
<dbReference type="Gene3D" id="3.40.50.300">
    <property type="entry name" value="P-loop containing nucleotide triphosphate hydrolases"/>
    <property type="match status" value="1"/>
</dbReference>
<evidence type="ECO:0000256" key="3">
    <source>
        <dbReference type="ARBA" id="ARBA00022741"/>
    </source>
</evidence>
<evidence type="ECO:0000256" key="2">
    <source>
        <dbReference type="ARBA" id="ARBA00022448"/>
    </source>
</evidence>
<comment type="similarity">
    <text evidence="1">Belongs to the ABC transporter superfamily.</text>
</comment>
<dbReference type="GO" id="GO:0005524">
    <property type="term" value="F:ATP binding"/>
    <property type="evidence" value="ECO:0007669"/>
    <property type="project" value="UniProtKB-KW"/>
</dbReference>
<evidence type="ECO:0000256" key="4">
    <source>
        <dbReference type="ARBA" id="ARBA00022840"/>
    </source>
</evidence>
<dbReference type="AlphaFoldDB" id="A0A1M6G602"/>
<keyword evidence="4 6" id="KW-0067">ATP-binding</keyword>
<dbReference type="PROSITE" id="PS50893">
    <property type="entry name" value="ABC_TRANSPORTER_2"/>
    <property type="match status" value="1"/>
</dbReference>
<dbReference type="CDD" id="cd03220">
    <property type="entry name" value="ABC_KpsT_Wzt"/>
    <property type="match status" value="1"/>
</dbReference>
<feature type="domain" description="ABC transporter" evidence="5">
    <location>
        <begin position="3"/>
        <end position="215"/>
    </location>
</feature>
<dbReference type="InterPro" id="IPR003439">
    <property type="entry name" value="ABC_transporter-like_ATP-bd"/>
</dbReference>
<evidence type="ECO:0000313" key="6">
    <source>
        <dbReference type="EMBL" id="SHJ05359.1"/>
    </source>
</evidence>
<dbReference type="SUPFAM" id="SSF52540">
    <property type="entry name" value="P-loop containing nucleoside triphosphate hydrolases"/>
    <property type="match status" value="1"/>
</dbReference>
<dbReference type="STRING" id="198092.SAMN02745194_01625"/>
<accession>A0A1M6G602</accession>
<sequence>MALILENVWKSYPVRGGRRDILKGINAVIERGDAVGILGRNGAGKSTLMRVMSGVESPTEGRVRREMSVSWPLGSGFGLQASLTGADNARFIARIYGQDVRETLDFVQSFSEIGQYFFEPVRTYSAGMMGRLLMGLSFAVKFDCYLVDEIISAGDQRFVQRCQTMLEERLGNASLLMVSHFADHIKQYCRTAVVLRNGLLELYEDIDEGIAVYQSL</sequence>
<dbReference type="InterPro" id="IPR050683">
    <property type="entry name" value="Bact_Polysacc_Export_ATP-bd"/>
</dbReference>
<evidence type="ECO:0000259" key="5">
    <source>
        <dbReference type="PROSITE" id="PS50893"/>
    </source>
</evidence>
<dbReference type="EMBL" id="FQZF01000008">
    <property type="protein sequence ID" value="SHJ05359.1"/>
    <property type="molecule type" value="Genomic_DNA"/>
</dbReference>
<dbReference type="GO" id="GO:0016887">
    <property type="term" value="F:ATP hydrolysis activity"/>
    <property type="evidence" value="ECO:0007669"/>
    <property type="project" value="InterPro"/>
</dbReference>
<proteinExistence type="inferred from homology"/>
<organism evidence="6 7">
    <name type="scientific">Muricoccus roseus</name>
    <dbReference type="NCBI Taxonomy" id="198092"/>
    <lineage>
        <taxon>Bacteria</taxon>
        <taxon>Pseudomonadati</taxon>
        <taxon>Pseudomonadota</taxon>
        <taxon>Alphaproteobacteria</taxon>
        <taxon>Acetobacterales</taxon>
        <taxon>Roseomonadaceae</taxon>
        <taxon>Muricoccus</taxon>
    </lineage>
</organism>
<evidence type="ECO:0000313" key="7">
    <source>
        <dbReference type="Proteomes" id="UP000184387"/>
    </source>
</evidence>